<keyword evidence="1" id="KW-0732">Signal</keyword>
<evidence type="ECO:0000313" key="4">
    <source>
        <dbReference type="Proteomes" id="UP000237662"/>
    </source>
</evidence>
<evidence type="ECO:0000313" key="3">
    <source>
        <dbReference type="EMBL" id="PPK85406.1"/>
    </source>
</evidence>
<dbReference type="EMBL" id="PTJC01000006">
    <property type="protein sequence ID" value="PPK85406.1"/>
    <property type="molecule type" value="Genomic_DNA"/>
</dbReference>
<name>A0A2S6I2J6_9BACT</name>
<dbReference type="Pfam" id="PF18962">
    <property type="entry name" value="Por_Secre_tail"/>
    <property type="match status" value="1"/>
</dbReference>
<dbReference type="RefSeq" id="WP_104419908.1">
    <property type="nucleotide sequence ID" value="NZ_PTJC01000006.1"/>
</dbReference>
<evidence type="ECO:0000259" key="2">
    <source>
        <dbReference type="Pfam" id="PF18962"/>
    </source>
</evidence>
<dbReference type="InterPro" id="IPR016119">
    <property type="entry name" value="Br/Cl_peroxidase_C"/>
</dbReference>
<dbReference type="GO" id="GO:0004601">
    <property type="term" value="F:peroxidase activity"/>
    <property type="evidence" value="ECO:0007669"/>
    <property type="project" value="InterPro"/>
</dbReference>
<feature type="chain" id="PRO_5015449813" evidence="1">
    <location>
        <begin position="24"/>
        <end position="740"/>
    </location>
</feature>
<dbReference type="PANTHER" id="PTHR34599:SF2">
    <property type="entry name" value="TRAF-TYPE DOMAIN-CONTAINING PROTEIN"/>
    <property type="match status" value="1"/>
</dbReference>
<feature type="signal peptide" evidence="1">
    <location>
        <begin position="1"/>
        <end position="23"/>
    </location>
</feature>
<dbReference type="InterPro" id="IPR036938">
    <property type="entry name" value="PAP2/HPO_sf"/>
</dbReference>
<dbReference type="Gene3D" id="1.10.606.10">
    <property type="entry name" value="Vanadium-containing Chloroperoxidase, domain 2"/>
    <property type="match status" value="1"/>
</dbReference>
<dbReference type="NCBIfam" id="TIGR04183">
    <property type="entry name" value="Por_Secre_tail"/>
    <property type="match status" value="1"/>
</dbReference>
<dbReference type="Proteomes" id="UP000237662">
    <property type="component" value="Unassembled WGS sequence"/>
</dbReference>
<dbReference type="InterPro" id="IPR052559">
    <property type="entry name" value="V-haloperoxidase"/>
</dbReference>
<gene>
    <name evidence="3" type="ORF">CLV84_2302</name>
</gene>
<protein>
    <submittedName>
        <fullName evidence="3">Putative secreted protein (Por secretion system target)</fullName>
    </submittedName>
</protein>
<feature type="domain" description="Secretion system C-terminal sorting" evidence="2">
    <location>
        <begin position="667"/>
        <end position="732"/>
    </location>
</feature>
<keyword evidence="4" id="KW-1185">Reference proteome</keyword>
<dbReference type="PANTHER" id="PTHR34599">
    <property type="entry name" value="PEROXIDASE-RELATED"/>
    <property type="match status" value="1"/>
</dbReference>
<evidence type="ECO:0000256" key="1">
    <source>
        <dbReference type="SAM" id="SignalP"/>
    </source>
</evidence>
<dbReference type="SUPFAM" id="SSF48317">
    <property type="entry name" value="Acid phosphatase/Vanadium-dependent haloperoxidase"/>
    <property type="match status" value="1"/>
</dbReference>
<sequence>MKTRGKWYVLVFALVVLARTAVAQSVPEHSVARKWNEVYLTAIRNDLARPVVHARNLYHSAAAMYDAWSLINRSGSPALMGRTRPGYRLRIDPATVPDYPDKSAASREAISYAAYRLLLHRYRDAPGFKLIARQADQLMTELGFDPQVITENFVAEGPAALGNYIAAEIIAYGTTDGANERRLYENDGYPAPGNPPLVLGNPLSILEVENPNRWQPLAFPGVVIDQSGNILDGNVPGFLGATWGKVDPFAIPESAKTISTDQFPTPAQSPVYHDPGPPPFFNPTDTAEFNFYRWNFETVLKWSSHLDPADGVLWDISPGARGNIPDALPRTPAEYRAFYKQHEGGQPGTGRAVNPVTGLPYPPNVVPRGDYTRVLAEFWADGPQSETPPGHWFSILNTVMDHPLFERKLYGQGPDLPALEYDVKIYLALGGAMHDAAITAWSIKGKYDYVRPITAIRYLAVRGQATVVDHPLYEPTGIRLDPGFIELVDSAHEVVNTTIGMTVKARAWIGNVFIDDPDLEQAGVDWINPTVWEPYQRPTFVTPNFAGYISGHSTFSAAAATVLESLTGSPYFPGGVGEFVADKNEFLVFEEGPSQDIVLQWATYQDAAAETSLSRIWGGIHPPVDDIPGRRIGRIVGQDAVRHADSLFAGTIALPAPLPRPAYELSVFPNPAGNGQIVTVEVFRQDPLDGPLRVYNGLGQLIASTEVVRSQARIEVFDWPPGIYFLQLGDGGVTGKLQVR</sequence>
<dbReference type="InterPro" id="IPR026444">
    <property type="entry name" value="Secre_tail"/>
</dbReference>
<dbReference type="AlphaFoldDB" id="A0A2S6I2J6"/>
<dbReference type="OrthoDB" id="7793240at2"/>
<comment type="caution">
    <text evidence="3">The sequence shown here is derived from an EMBL/GenBank/DDBJ whole genome shotgun (WGS) entry which is preliminary data.</text>
</comment>
<organism evidence="3 4">
    <name type="scientific">Neolewinella xylanilytica</name>
    <dbReference type="NCBI Taxonomy" id="1514080"/>
    <lineage>
        <taxon>Bacteria</taxon>
        <taxon>Pseudomonadati</taxon>
        <taxon>Bacteroidota</taxon>
        <taxon>Saprospiria</taxon>
        <taxon>Saprospirales</taxon>
        <taxon>Lewinellaceae</taxon>
        <taxon>Neolewinella</taxon>
    </lineage>
</organism>
<proteinExistence type="predicted"/>
<dbReference type="CDD" id="cd03398">
    <property type="entry name" value="PAP2_haloperoxidase"/>
    <property type="match status" value="1"/>
</dbReference>
<reference evidence="3 4" key="1">
    <citation type="submission" date="2018-02" db="EMBL/GenBank/DDBJ databases">
        <title>Genomic Encyclopedia of Archaeal and Bacterial Type Strains, Phase II (KMG-II): from individual species to whole genera.</title>
        <authorList>
            <person name="Goeker M."/>
        </authorList>
    </citation>
    <scope>NUCLEOTIDE SEQUENCE [LARGE SCALE GENOMIC DNA]</scope>
    <source>
        <strain evidence="3 4">DSM 29526</strain>
    </source>
</reference>
<accession>A0A2S6I2J6</accession>